<evidence type="ECO:0000313" key="1">
    <source>
        <dbReference type="EMBL" id="OQD46730.1"/>
    </source>
</evidence>
<comment type="caution">
    <text evidence="1">The sequence shown here is derived from an EMBL/GenBank/DDBJ whole genome shotgun (WGS) entry which is preliminary data.</text>
</comment>
<organism evidence="1 2">
    <name type="scientific">Candidatus Brocadia sapporoensis</name>
    <dbReference type="NCBI Taxonomy" id="392547"/>
    <lineage>
        <taxon>Bacteria</taxon>
        <taxon>Pseudomonadati</taxon>
        <taxon>Planctomycetota</taxon>
        <taxon>Candidatus Brocadiia</taxon>
        <taxon>Candidatus Brocadiales</taxon>
        <taxon>Candidatus Brocadiaceae</taxon>
        <taxon>Candidatus Brocadia</taxon>
    </lineage>
</organism>
<sequence length="164" mass="19148">MRDEIGHDILVASDPWGFIVEHQVVEKEAEVSLSIPLAERLLNRFGEDAIESISFDKGFYKRENKELLSLYIPEVIMPRKSRKNQEEQAEESGRTFQNLRHKHSAVELNINRLEHHCLDRCLDKWLHAFKRYCARGVAAANLHKLGNVLQEKVRKKHDKLRKVA</sequence>
<reference evidence="1 2" key="1">
    <citation type="journal article" date="2016" name="Genome Announc.">
        <title>Draft Genome Sequence of the Anaerobic Ammonium-Oxidizing Bacterium 'Candidatus Brocadia sp. 40'.</title>
        <authorList>
            <person name="Ali M."/>
            <person name="Haroon M.F."/>
            <person name="Narita Y."/>
            <person name="Zhang L."/>
            <person name="Rangel Shaw D."/>
            <person name="Okabe S."/>
            <person name="Saikaly P.E."/>
        </authorList>
    </citation>
    <scope>NUCLEOTIDE SEQUENCE [LARGE SCALE GENOMIC DNA]</scope>
    <source>
        <strain evidence="1 2">40</strain>
    </source>
</reference>
<accession>A0A1V6M2Y1</accession>
<dbReference type="Proteomes" id="UP000242219">
    <property type="component" value="Unassembled WGS sequence"/>
</dbReference>
<proteinExistence type="predicted"/>
<evidence type="ECO:0008006" key="3">
    <source>
        <dbReference type="Google" id="ProtNLM"/>
    </source>
</evidence>
<evidence type="ECO:0000313" key="2">
    <source>
        <dbReference type="Proteomes" id="UP000242219"/>
    </source>
</evidence>
<keyword evidence="2" id="KW-1185">Reference proteome</keyword>
<protein>
    <recommendedName>
        <fullName evidence="3">Transposase IS4-like domain-containing protein</fullName>
    </recommendedName>
</protein>
<name>A0A1V6M2Y1_9BACT</name>
<dbReference type="AlphaFoldDB" id="A0A1V6M2Y1"/>
<dbReference type="EMBL" id="MJUW02000021">
    <property type="protein sequence ID" value="OQD46730.1"/>
    <property type="molecule type" value="Genomic_DNA"/>
</dbReference>
<gene>
    <name evidence="1" type="ORF">BIY37_01600</name>
</gene>